<name>A0A8J5JIV5_HOMAM</name>
<protein>
    <submittedName>
        <fullName evidence="3">Uncharacterized protein</fullName>
    </submittedName>
</protein>
<organism evidence="3 4">
    <name type="scientific">Homarus americanus</name>
    <name type="common">American lobster</name>
    <dbReference type="NCBI Taxonomy" id="6706"/>
    <lineage>
        <taxon>Eukaryota</taxon>
        <taxon>Metazoa</taxon>
        <taxon>Ecdysozoa</taxon>
        <taxon>Arthropoda</taxon>
        <taxon>Crustacea</taxon>
        <taxon>Multicrustacea</taxon>
        <taxon>Malacostraca</taxon>
        <taxon>Eumalacostraca</taxon>
        <taxon>Eucarida</taxon>
        <taxon>Decapoda</taxon>
        <taxon>Pleocyemata</taxon>
        <taxon>Astacidea</taxon>
        <taxon>Nephropoidea</taxon>
        <taxon>Nephropidae</taxon>
        <taxon>Homarus</taxon>
    </lineage>
</organism>
<proteinExistence type="predicted"/>
<feature type="region of interest" description="Disordered" evidence="1">
    <location>
        <begin position="240"/>
        <end position="262"/>
    </location>
</feature>
<accession>A0A8J5JIV5</accession>
<feature type="chain" id="PRO_5035302025" evidence="2">
    <location>
        <begin position="20"/>
        <end position="292"/>
    </location>
</feature>
<dbReference type="AlphaFoldDB" id="A0A8J5JIV5"/>
<feature type="compositionally biased region" description="Low complexity" evidence="1">
    <location>
        <begin position="186"/>
        <end position="196"/>
    </location>
</feature>
<keyword evidence="4" id="KW-1185">Reference proteome</keyword>
<gene>
    <name evidence="3" type="ORF">Hamer_G019443</name>
</gene>
<feature type="signal peptide" evidence="2">
    <location>
        <begin position="1"/>
        <end position="19"/>
    </location>
</feature>
<dbReference type="EMBL" id="JAHLQT010035076">
    <property type="protein sequence ID" value="KAG7158430.1"/>
    <property type="molecule type" value="Genomic_DNA"/>
</dbReference>
<comment type="caution">
    <text evidence="3">The sequence shown here is derived from an EMBL/GenBank/DDBJ whole genome shotgun (WGS) entry which is preliminary data.</text>
</comment>
<sequence>MRTLLPLWTVLLVVTYVGCVPVLENDDAGIGKFLIEGIANEDFSSDTDLIISNVDVPEISVHMQPPDEEFQVIAKEVSIDGIIESDQKKLQPKKPIESTLNYPQPSRYLQPPTREFQASPKKTVATEYPSDTTPLTAHEEPFSSSDILKVFANAFTSNVKSIDQSDNSEVTQSPLEAFQHKKKKSSYSQKKLLTKAAWKKKQPQKAKHFPKPSTSDEGEMRENLVKTRPAYRPSTRLLPPIHEFARPPTPDRTPMTHQSPPLNRQLVILNRQLTPPDHDYVMPPPLALQPPH</sequence>
<evidence type="ECO:0000256" key="1">
    <source>
        <dbReference type="SAM" id="MobiDB-lite"/>
    </source>
</evidence>
<feature type="compositionally biased region" description="Basic residues" evidence="1">
    <location>
        <begin position="197"/>
        <end position="210"/>
    </location>
</feature>
<keyword evidence="2" id="KW-0732">Signal</keyword>
<evidence type="ECO:0000313" key="4">
    <source>
        <dbReference type="Proteomes" id="UP000747542"/>
    </source>
</evidence>
<dbReference type="Proteomes" id="UP000747542">
    <property type="component" value="Unassembled WGS sequence"/>
</dbReference>
<evidence type="ECO:0000313" key="3">
    <source>
        <dbReference type="EMBL" id="KAG7158430.1"/>
    </source>
</evidence>
<reference evidence="3" key="1">
    <citation type="journal article" date="2021" name="Sci. Adv.">
        <title>The American lobster genome reveals insights on longevity, neural, and immune adaptations.</title>
        <authorList>
            <person name="Polinski J.M."/>
            <person name="Zimin A.V."/>
            <person name="Clark K.F."/>
            <person name="Kohn A.B."/>
            <person name="Sadowski N."/>
            <person name="Timp W."/>
            <person name="Ptitsyn A."/>
            <person name="Khanna P."/>
            <person name="Romanova D.Y."/>
            <person name="Williams P."/>
            <person name="Greenwood S.J."/>
            <person name="Moroz L.L."/>
            <person name="Walt D.R."/>
            <person name="Bodnar A.G."/>
        </authorList>
    </citation>
    <scope>NUCLEOTIDE SEQUENCE</scope>
    <source>
        <strain evidence="3">GMGI-L3</strain>
    </source>
</reference>
<evidence type="ECO:0000256" key="2">
    <source>
        <dbReference type="SAM" id="SignalP"/>
    </source>
</evidence>
<feature type="region of interest" description="Disordered" evidence="1">
    <location>
        <begin position="162"/>
        <end position="227"/>
    </location>
</feature>
<feature type="region of interest" description="Disordered" evidence="1">
    <location>
        <begin position="88"/>
        <end position="140"/>
    </location>
</feature>
<feature type="compositionally biased region" description="Polar residues" evidence="1">
    <location>
        <begin position="162"/>
        <end position="174"/>
    </location>
</feature>